<evidence type="ECO:0000313" key="1">
    <source>
        <dbReference type="EMBL" id="SNW63066.1"/>
    </source>
</evidence>
<sequence length="524" mass="63249">MTSRVQQCHCPSARLPYKKQINDLNKNIFLSKMDSIPKEIQIEIISFLSVKEKHLSFVRYRHNIKSLLSHRLVNKLFRDYSPINKFVCSTIYRNQCIKDLIDKEIKDGNKENIDWNELLQGHNRIVTPYIIKKDINILDIWKESRRSDDYYHYNFAFYPFFGKEIELQEEDKFMLMDSKSLYSYLNNNYGDNWIEKINKEYFLRAIQYRQTYNTHEDTELFYTLFLDQICNMYDNILSLSSNVTCTRSVTKLLISHPIYKTIFSIKSMEDSKRIWCLSIILESLSDDVIQKDYINSGFIEHHNLWYILFNSVSEHIVSKYLNKIREDGKKIFSIKYSLDFIDNNYDIIDWERLINGANISCLMSNNGDKKDAKRKLGDIIYKHARHIMNVVRDMYWLRYINLDKLRDDKELWKEIIEGNGYKIICERVKDTKILDESTGVLHIKYRDELEEWIIKNINRVGLQDMLSWFSYTPERFIRRLLELFPETFTNKIWKKLITKENLSVKFLEEHKDKLVKYYRKYYIV</sequence>
<keyword evidence="2" id="KW-1185">Reference proteome</keyword>
<evidence type="ECO:0000313" key="2">
    <source>
        <dbReference type="Proteomes" id="UP000236316"/>
    </source>
</evidence>
<organism evidence="1">
    <name type="scientific">Orpheovirus IHUMI-LCC2</name>
    <dbReference type="NCBI Taxonomy" id="2023057"/>
    <lineage>
        <taxon>Viruses</taxon>
        <taxon>Varidnaviria</taxon>
        <taxon>Bamfordvirae</taxon>
        <taxon>Nucleocytoviricota</taxon>
        <taxon>Megaviricetes</taxon>
        <taxon>Pimascovirales</taxon>
        <taxon>Ocovirineae</taxon>
        <taxon>Orpheoviridae</taxon>
        <taxon>Alphaorpheovirus</taxon>
        <taxon>Alphaorpheovirus massiliense</taxon>
    </lineage>
</organism>
<dbReference type="KEGG" id="vg:35381833"/>
<gene>
    <name evidence="1" type="ORF">ORPV_1162</name>
</gene>
<dbReference type="EMBL" id="LT906555">
    <property type="protein sequence ID" value="SNW63066.1"/>
    <property type="molecule type" value="Genomic_DNA"/>
</dbReference>
<protein>
    <submittedName>
        <fullName evidence="1">Uncharacterized protein</fullName>
    </submittedName>
</protein>
<dbReference type="GeneID" id="35381833"/>
<accession>A0A2I2L6C9</accession>
<name>A0A2I2L6C9_9VIRU</name>
<dbReference type="Proteomes" id="UP000236316">
    <property type="component" value="Segment"/>
</dbReference>
<reference evidence="1" key="1">
    <citation type="submission" date="2017-08" db="EMBL/GenBank/DDBJ databases">
        <authorList>
            <consortium name="Urmite Genomes"/>
        </authorList>
    </citation>
    <scope>NUCLEOTIDE SEQUENCE [LARGE SCALE GENOMIC DNA]</scope>
    <source>
        <strain evidence="1">IHUMI-LCC2</strain>
    </source>
</reference>
<proteinExistence type="predicted"/>
<dbReference type="RefSeq" id="YP_009449368.1">
    <property type="nucleotide sequence ID" value="NC_036594.1"/>
</dbReference>